<evidence type="ECO:0000313" key="3">
    <source>
        <dbReference type="Proteomes" id="UP000315751"/>
    </source>
</evidence>
<evidence type="ECO:0000256" key="1">
    <source>
        <dbReference type="SAM" id="MobiDB-lite"/>
    </source>
</evidence>
<organism evidence="2 3">
    <name type="scientific">Nitrospirillum amazonense</name>
    <dbReference type="NCBI Taxonomy" id="28077"/>
    <lineage>
        <taxon>Bacteria</taxon>
        <taxon>Pseudomonadati</taxon>
        <taxon>Pseudomonadota</taxon>
        <taxon>Alphaproteobacteria</taxon>
        <taxon>Rhodospirillales</taxon>
        <taxon>Azospirillaceae</taxon>
        <taxon>Nitrospirillum</taxon>
    </lineage>
</organism>
<dbReference type="AlphaFoldDB" id="A0A560GU21"/>
<name>A0A560GU21_9PROT</name>
<evidence type="ECO:0000313" key="2">
    <source>
        <dbReference type="EMBL" id="TWB37527.1"/>
    </source>
</evidence>
<feature type="compositionally biased region" description="Polar residues" evidence="1">
    <location>
        <begin position="157"/>
        <end position="182"/>
    </location>
</feature>
<comment type="caution">
    <text evidence="2">The sequence shown here is derived from an EMBL/GenBank/DDBJ whole genome shotgun (WGS) entry which is preliminary data.</text>
</comment>
<sequence>MTSENGTTPTVYTMRLDFDVRQVSTALRFNLLGNEGSDPTGVEPNGTPAMQPSGVAAGGYQLQNGDGINVVIFAYYDPTTTSAIAIKGLTLVALPAPYSADCPLPANEQLYLSPCDANYATCHINIWQPNGDPVSASAVSNPTSTTVQAFTTQQAFNPPQQSSLGSTQGDMNTTDSSMSTGDASNLTVSAPSGLWQIMGFLSVVVTSIKSVQTHRVYTFDPDLMVGGVLPPQPPLPSTSASH</sequence>
<dbReference type="EMBL" id="VITR01000014">
    <property type="protein sequence ID" value="TWB37527.1"/>
    <property type="molecule type" value="Genomic_DNA"/>
</dbReference>
<dbReference type="Proteomes" id="UP000315751">
    <property type="component" value="Unassembled WGS sequence"/>
</dbReference>
<gene>
    <name evidence="2" type="ORF">FBZ90_11412</name>
</gene>
<feature type="region of interest" description="Disordered" evidence="1">
    <location>
        <begin position="156"/>
        <end position="182"/>
    </location>
</feature>
<dbReference type="OrthoDB" id="9837452at2"/>
<dbReference type="RefSeq" id="WP_145734977.1">
    <property type="nucleotide sequence ID" value="NZ_VITR01000014.1"/>
</dbReference>
<protein>
    <submittedName>
        <fullName evidence="2">Uncharacterized protein</fullName>
    </submittedName>
</protein>
<accession>A0A560GU21</accession>
<proteinExistence type="predicted"/>
<reference evidence="2 3" key="1">
    <citation type="submission" date="2019-06" db="EMBL/GenBank/DDBJ databases">
        <title>Genomic Encyclopedia of Type Strains, Phase IV (KMG-V): Genome sequencing to study the core and pangenomes of soil and plant-associated prokaryotes.</title>
        <authorList>
            <person name="Whitman W."/>
        </authorList>
    </citation>
    <scope>NUCLEOTIDE SEQUENCE [LARGE SCALE GENOMIC DNA]</scope>
    <source>
        <strain evidence="2 3">BR 11622</strain>
    </source>
</reference>
<keyword evidence="3" id="KW-1185">Reference proteome</keyword>